<accession>A0A7R8V574</accession>
<organism evidence="1 2">
    <name type="scientific">Hermetia illucens</name>
    <name type="common">Black soldier fly</name>
    <dbReference type="NCBI Taxonomy" id="343691"/>
    <lineage>
        <taxon>Eukaryota</taxon>
        <taxon>Metazoa</taxon>
        <taxon>Ecdysozoa</taxon>
        <taxon>Arthropoda</taxon>
        <taxon>Hexapoda</taxon>
        <taxon>Insecta</taxon>
        <taxon>Pterygota</taxon>
        <taxon>Neoptera</taxon>
        <taxon>Endopterygota</taxon>
        <taxon>Diptera</taxon>
        <taxon>Brachycera</taxon>
        <taxon>Stratiomyomorpha</taxon>
        <taxon>Stratiomyidae</taxon>
        <taxon>Hermetiinae</taxon>
        <taxon>Hermetia</taxon>
    </lineage>
</organism>
<keyword evidence="2" id="KW-1185">Reference proteome</keyword>
<evidence type="ECO:0000313" key="1">
    <source>
        <dbReference type="EMBL" id="CAD7093076.1"/>
    </source>
</evidence>
<gene>
    <name evidence="1" type="ORF">HERILL_LOCUS15383</name>
</gene>
<evidence type="ECO:0000313" key="2">
    <source>
        <dbReference type="Proteomes" id="UP000594454"/>
    </source>
</evidence>
<protein>
    <submittedName>
        <fullName evidence="1">Uncharacterized protein</fullName>
    </submittedName>
</protein>
<dbReference type="OrthoDB" id="196165at2759"/>
<proteinExistence type="predicted"/>
<dbReference type="EMBL" id="LR899014">
    <property type="protein sequence ID" value="CAD7093076.1"/>
    <property type="molecule type" value="Genomic_DNA"/>
</dbReference>
<dbReference type="AlphaFoldDB" id="A0A7R8V574"/>
<reference evidence="1 2" key="1">
    <citation type="submission" date="2020-11" db="EMBL/GenBank/DDBJ databases">
        <authorList>
            <person name="Wallbank WR R."/>
            <person name="Pardo Diaz C."/>
            <person name="Kozak K."/>
            <person name="Martin S."/>
            <person name="Jiggins C."/>
            <person name="Moest M."/>
            <person name="Warren A I."/>
            <person name="Generalovic N T."/>
            <person name="Byers J.R.P. K."/>
            <person name="Montejo-Kovacevich G."/>
            <person name="Yen C E."/>
        </authorList>
    </citation>
    <scope>NUCLEOTIDE SEQUENCE [LARGE SCALE GENOMIC DNA]</scope>
</reference>
<dbReference type="InParanoid" id="A0A7R8V574"/>
<name>A0A7R8V574_HERIL</name>
<dbReference type="Proteomes" id="UP000594454">
    <property type="component" value="Chromosome 6"/>
</dbReference>
<sequence length="162" mass="18145">MKQAEPPRKRLPVIKRSKFITKSAIISITQQELIQQKTPKMNIGNKELSKACLSTPSSIDSSSTYNGQLCGDKQIHFPWKEEGSSETKQAKQQKRRLPIIKPFERLPTSPNFPIRTGLISVRLLVNTDTIYCAINPLDPDEGFRKKCAMNNYSGIGIGAKTV</sequence>